<dbReference type="RefSeq" id="WP_207324493.1">
    <property type="nucleotide sequence ID" value="NZ_CP071504.1"/>
</dbReference>
<dbReference type="AlphaFoldDB" id="A0A974XLM4"/>
<keyword evidence="3" id="KW-1185">Reference proteome</keyword>
<evidence type="ECO:0000313" key="2">
    <source>
        <dbReference type="EMBL" id="QSX29306.1"/>
    </source>
</evidence>
<reference evidence="2 3" key="1">
    <citation type="submission" date="2021-03" db="EMBL/GenBank/DDBJ databases">
        <title>Novel species identification of genus Shewanella.</title>
        <authorList>
            <person name="Liu G."/>
            <person name="Zhang Q."/>
        </authorList>
    </citation>
    <scope>NUCLEOTIDE SEQUENCE [LARGE SCALE GENOMIC DNA]</scope>
    <source>
        <strain evidence="2 3">FJAT-53726</strain>
    </source>
</reference>
<protein>
    <submittedName>
        <fullName evidence="2">Uncharacterized protein</fullName>
    </submittedName>
</protein>
<feature type="signal peptide" evidence="1">
    <location>
        <begin position="1"/>
        <end position="22"/>
    </location>
</feature>
<dbReference type="KEGG" id="scyp:JYB88_13955"/>
<dbReference type="EMBL" id="CP071504">
    <property type="protein sequence ID" value="QSX29306.1"/>
    <property type="molecule type" value="Genomic_DNA"/>
</dbReference>
<proteinExistence type="predicted"/>
<accession>A0A974XLM4</accession>
<evidence type="ECO:0000256" key="1">
    <source>
        <dbReference type="SAM" id="SignalP"/>
    </source>
</evidence>
<organism evidence="2 3">
    <name type="scientific">Shewanella cyperi</name>
    <dbReference type="NCBI Taxonomy" id="2814292"/>
    <lineage>
        <taxon>Bacteria</taxon>
        <taxon>Pseudomonadati</taxon>
        <taxon>Pseudomonadota</taxon>
        <taxon>Gammaproteobacteria</taxon>
        <taxon>Alteromonadales</taxon>
        <taxon>Shewanellaceae</taxon>
        <taxon>Shewanella</taxon>
    </lineage>
</organism>
<feature type="chain" id="PRO_5038112301" evidence="1">
    <location>
        <begin position="23"/>
        <end position="123"/>
    </location>
</feature>
<keyword evidence="1" id="KW-0732">Signal</keyword>
<gene>
    <name evidence="2" type="ORF">JYB88_13955</name>
</gene>
<evidence type="ECO:0000313" key="3">
    <source>
        <dbReference type="Proteomes" id="UP000663281"/>
    </source>
</evidence>
<name>A0A974XLM4_9GAMM</name>
<sequence length="123" mass="12814">MSNMLKAIGVMAALGFGQSAFAADMVCNLNVKSGGYVDGNGTAHCIGFDYNFGSSTSGTYSIENVTKPISSVIWSGNAKCSGGVSCGVTVRAYSINKASATILYKDGTWEQTNTANMSYETGY</sequence>
<dbReference type="Proteomes" id="UP000663281">
    <property type="component" value="Chromosome"/>
</dbReference>